<comment type="caution">
    <text evidence="2">The sequence shown here is derived from an EMBL/GenBank/DDBJ whole genome shotgun (WGS) entry which is preliminary data.</text>
</comment>
<dbReference type="EMBL" id="BAABWN010000003">
    <property type="protein sequence ID" value="GAA6167367.1"/>
    <property type="molecule type" value="Genomic_DNA"/>
</dbReference>
<evidence type="ECO:0000313" key="3">
    <source>
        <dbReference type="Proteomes" id="UP001465153"/>
    </source>
</evidence>
<protein>
    <submittedName>
        <fullName evidence="2">HDOD domain-containing protein</fullName>
    </submittedName>
</protein>
<accession>A0ABQ0A6U1</accession>
<gene>
    <name evidence="2" type="ORF">NBRC116591_11770</name>
</gene>
<dbReference type="PANTHER" id="PTHR33525:SF6">
    <property type="entry name" value="HDOD DOMAIN-CONTAINING PROTEIN"/>
    <property type="match status" value="1"/>
</dbReference>
<dbReference type="InterPro" id="IPR052340">
    <property type="entry name" value="RNase_Y/CdgJ"/>
</dbReference>
<feature type="domain" description="HDOD" evidence="1">
    <location>
        <begin position="13"/>
        <end position="204"/>
    </location>
</feature>
<reference evidence="2 3" key="1">
    <citation type="submission" date="2024-04" db="EMBL/GenBank/DDBJ databases">
        <title>Draft genome sequence of Sessilibacter corallicola NBRC 116591.</title>
        <authorList>
            <person name="Miyakawa T."/>
            <person name="Kusuya Y."/>
            <person name="Miura T."/>
        </authorList>
    </citation>
    <scope>NUCLEOTIDE SEQUENCE [LARGE SCALE GENOMIC DNA]</scope>
    <source>
        <strain evidence="2 3">KU-00831-HH</strain>
    </source>
</reference>
<dbReference type="PANTHER" id="PTHR33525">
    <property type="match status" value="1"/>
</dbReference>
<dbReference type="Proteomes" id="UP001465153">
    <property type="component" value="Unassembled WGS sequence"/>
</dbReference>
<dbReference type="InterPro" id="IPR013976">
    <property type="entry name" value="HDOD"/>
</dbReference>
<dbReference type="SUPFAM" id="SSF109604">
    <property type="entry name" value="HD-domain/PDEase-like"/>
    <property type="match status" value="1"/>
</dbReference>
<evidence type="ECO:0000313" key="2">
    <source>
        <dbReference type="EMBL" id="GAA6167367.1"/>
    </source>
</evidence>
<dbReference type="Gene3D" id="1.10.3210.10">
    <property type="entry name" value="Hypothetical protein af1432"/>
    <property type="match status" value="1"/>
</dbReference>
<keyword evidence="3" id="KW-1185">Reference proteome</keyword>
<organism evidence="2 3">
    <name type="scientific">Sessilibacter corallicola</name>
    <dbReference type="NCBI Taxonomy" id="2904075"/>
    <lineage>
        <taxon>Bacteria</taxon>
        <taxon>Pseudomonadati</taxon>
        <taxon>Pseudomonadota</taxon>
        <taxon>Gammaproteobacteria</taxon>
        <taxon>Cellvibrionales</taxon>
        <taxon>Cellvibrionaceae</taxon>
        <taxon>Sessilibacter</taxon>
    </lineage>
</organism>
<proteinExistence type="predicted"/>
<evidence type="ECO:0000259" key="1">
    <source>
        <dbReference type="PROSITE" id="PS51833"/>
    </source>
</evidence>
<dbReference type="Pfam" id="PF08668">
    <property type="entry name" value="HDOD"/>
    <property type="match status" value="1"/>
</dbReference>
<dbReference type="PROSITE" id="PS51833">
    <property type="entry name" value="HDOD"/>
    <property type="match status" value="1"/>
</dbReference>
<sequence>MKLQTLIDGATNLPSVPKIIQELIESFSNDDFDIDEIAKKVSQDQALTAKVLRLANSAKFGGNRTIGSVNDAIVRMGFDALRTLVLASGLTSTFKAPPGFDLKNFWRRSFMVANRAKWVANYTKENSEVAFTCGMIHAIGDLLLHILLPDQANDIDSLAQKGASKEELQKNQLGFDYTEAGEELAIRWKFPKVISDAIRWQNHPEEHDEEGAALASVVNIAIYLTNHAEEDKQTLLESFPSDLGNTLGINLVEMLGSIDQLDDVDAGIDELIS</sequence>
<name>A0ABQ0A6U1_9GAMM</name>
<dbReference type="RefSeq" id="WP_353302028.1">
    <property type="nucleotide sequence ID" value="NZ_BAABWN010000003.1"/>
</dbReference>